<dbReference type="InterPro" id="IPR011049">
    <property type="entry name" value="Serralysin-like_metalloprot_C"/>
</dbReference>
<dbReference type="RefSeq" id="WP_265960807.1">
    <property type="nucleotide sequence ID" value="NZ_JAPEVI010000001.1"/>
</dbReference>
<dbReference type="SUPFAM" id="SSF81296">
    <property type="entry name" value="E set domains"/>
    <property type="match status" value="1"/>
</dbReference>
<keyword evidence="3" id="KW-1185">Reference proteome</keyword>
<evidence type="ECO:0000313" key="2">
    <source>
        <dbReference type="EMBL" id="MCX2721111.1"/>
    </source>
</evidence>
<proteinExistence type="predicted"/>
<gene>
    <name evidence="2" type="ORF">ON753_01620</name>
</gene>
<dbReference type="SUPFAM" id="SSF51120">
    <property type="entry name" value="beta-Roll"/>
    <property type="match status" value="1"/>
</dbReference>
<dbReference type="InterPro" id="IPR013320">
    <property type="entry name" value="ConA-like_dom_sf"/>
</dbReference>
<protein>
    <submittedName>
        <fullName evidence="2">DUF1929 domain-containing protein</fullName>
    </submittedName>
</protein>
<dbReference type="SUPFAM" id="SSF49899">
    <property type="entry name" value="Concanavalin A-like lectins/glucanases"/>
    <property type="match status" value="1"/>
</dbReference>
<name>A0ABT3QW20_9HYPH</name>
<accession>A0ABT3QW20</accession>
<dbReference type="Pfam" id="PF13385">
    <property type="entry name" value="Laminin_G_3"/>
    <property type="match status" value="1"/>
</dbReference>
<dbReference type="InterPro" id="IPR013783">
    <property type="entry name" value="Ig-like_fold"/>
</dbReference>
<dbReference type="InterPro" id="IPR011043">
    <property type="entry name" value="Gal_Oxase/kelch_b-propeller"/>
</dbReference>
<evidence type="ECO:0000259" key="1">
    <source>
        <dbReference type="Pfam" id="PF09118"/>
    </source>
</evidence>
<dbReference type="Gene3D" id="2.60.120.200">
    <property type="match status" value="2"/>
</dbReference>
<feature type="domain" description="Galactose oxidase-like Early set" evidence="1">
    <location>
        <begin position="382"/>
        <end position="473"/>
    </location>
</feature>
<dbReference type="PANTHER" id="PTHR32208">
    <property type="entry name" value="SECRETED PROTEIN-RELATED"/>
    <property type="match status" value="1"/>
</dbReference>
<comment type="caution">
    <text evidence="2">The sequence shown here is derived from an EMBL/GenBank/DDBJ whole genome shotgun (WGS) entry which is preliminary data.</text>
</comment>
<dbReference type="Gene3D" id="2.60.40.10">
    <property type="entry name" value="Immunoglobulins"/>
    <property type="match status" value="1"/>
</dbReference>
<dbReference type="Pfam" id="PF00353">
    <property type="entry name" value="HemolysinCabind"/>
    <property type="match status" value="3"/>
</dbReference>
<dbReference type="PANTHER" id="PTHR32208:SF21">
    <property type="entry name" value="LOW QUALITY PROTEIN: ALDEHYDE OXIDASE GLOX-LIKE"/>
    <property type="match status" value="1"/>
</dbReference>
<dbReference type="EMBL" id="JAPEVI010000001">
    <property type="protein sequence ID" value="MCX2721111.1"/>
    <property type="molecule type" value="Genomic_DNA"/>
</dbReference>
<dbReference type="Proteomes" id="UP001300261">
    <property type="component" value="Unassembled WGS sequence"/>
</dbReference>
<dbReference type="InterPro" id="IPR014756">
    <property type="entry name" value="Ig_E-set"/>
</dbReference>
<dbReference type="InterPro" id="IPR015202">
    <property type="entry name" value="GO-like_E_set"/>
</dbReference>
<dbReference type="Gene3D" id="2.130.10.80">
    <property type="entry name" value="Galactose oxidase/kelch, beta-propeller"/>
    <property type="match status" value="1"/>
</dbReference>
<dbReference type="InterPro" id="IPR001343">
    <property type="entry name" value="Hemolysn_Ca-bd"/>
</dbReference>
<dbReference type="Pfam" id="PF09118">
    <property type="entry name" value="GO-like_E_set"/>
    <property type="match status" value="1"/>
</dbReference>
<sequence length="1249" mass="133407">MIVAGSKDVEKDGEWSDILSWPIIPLHSIVLPDGNVLSFGTDEKGMQGGQFIYDLWDPVANVHRVLPNTTGTNIFCSNMAIDPKTGNVIIMGGDANGTSKALAGLDDVVVFDYRTQTIREAEQGDMAQARWYGTELTLPNGDILVLGGRDENYRGATIPEVYNAETGFRQLTGAEMPDLIGAGSSLDGSWWYPHAWVDSSGDVIVIEAHGNAIYRLTTDGAGSAEKIGQLPFDAYKLNSSIMFDQDKVMILGDDGGIWVGDLSQDVPQFTRTADIENARTNAGLTILPDGRVAITGGSGGGDQGNDINQAVYSVAIWDPQTNDVVQQADEALARLYHSSALILPDGTVFSGGGGAPGPLTNLNAEVFAPAYLYGPDGELAERPEILEAPKNIDSGATFRIRVDDASAMEFVSATKSGAMTHARNSDGRFLKLDFEVVDANTIEVNTPGANVMVPGLWMLTTVDGQGVPSTASLMGVDMAPLVDTPALEASTPVYNIENEQIDGAFQLTVEARYDDLDAGAYQRVFDFGNGAGKDNIWLGQLGTTGDMAFEIIREGKKHRITVADAITEGEIATWKVSVDANGLMQLYKNGALIAEGQGIVPADVERINNFVGSSNWAADSWLRGMVRNLAIDNDTGIHDIEDEQIDGPFELTVEARFDDLDAGAYQRVVDFGNGAGKDNIWLGQFGTTGDMAFEIIREGKKHRITAADAITEGEAATWKVSVDADGLMQLYKNGTLVAEGQGVVPADVERSRNLVGSSNWAGDADLRGMVRNLVIDNKATLEVGTVEDEQIDGPFELTVEARYDDLDAGAYQRVFDFGNGAGKDNIWLGQDGKSDDMAFEIIRDGTKHRITAADAITEGEAATWKVSVNADGLMQLYKNGTLVAEGQGVVPADVTRDSNLVGRSNWAADAELRGMVRNVAITNIEAPAVNIIETGDNGGYFTGTTDNDEFRGGAGTDTFHGGGGDDTYDGAGGYNQVDFDGYREDYRITRNADGTVSFEHPVHGTDLLKNIDGIWFRDEAKWYALEDLAREPIPAGINIVDAGDSGGYFNGTRGDDDFRGGEGIDIFRGGEGDDVYDGAGGSYNQVDLDGARHDYTISRNDDGTVSFEHPAHGTDLMKNIDGVWFAGEARWYAMDDLAPSPVPDGVNVIEAGDNGGYFEGTAGNDEFRGGAGVDVFHGGAGDDVYDGGGAYNQVNLDGNRADYAFTANADGTLTASHVEYGQDVLKDIDGVWFGGDDQWVASDDLAGAA</sequence>
<evidence type="ECO:0000313" key="3">
    <source>
        <dbReference type="Proteomes" id="UP001300261"/>
    </source>
</evidence>
<dbReference type="SUPFAM" id="SSF50965">
    <property type="entry name" value="Galactose oxidase, central domain"/>
    <property type="match status" value="1"/>
</dbReference>
<reference evidence="2 3" key="1">
    <citation type="journal article" date="2016" name="Int. J. Syst. Evol. Microbiol.">
        <title>Labrenzia salina sp. nov., isolated from the rhizosphere of the halophyte Arthrocnemum macrostachyum.</title>
        <authorList>
            <person name="Camacho M."/>
            <person name="Redondo-Gomez S."/>
            <person name="Rodriguez-Llorente I."/>
            <person name="Rohde M."/>
            <person name="Sproer C."/>
            <person name="Schumann P."/>
            <person name="Klenk H.P."/>
            <person name="Montero-Calasanz M.D.C."/>
        </authorList>
    </citation>
    <scope>NUCLEOTIDE SEQUENCE [LARGE SCALE GENOMIC DNA]</scope>
    <source>
        <strain evidence="2 3">DSM 29163</strain>
    </source>
</reference>
<dbReference type="CDD" id="cd02851">
    <property type="entry name" value="E_set_GO_C"/>
    <property type="match status" value="1"/>
</dbReference>
<dbReference type="InterPro" id="IPR037293">
    <property type="entry name" value="Gal_Oxidase_central_sf"/>
</dbReference>
<organism evidence="2 3">
    <name type="scientific">Roseibium salinum</name>
    <dbReference type="NCBI Taxonomy" id="1604349"/>
    <lineage>
        <taxon>Bacteria</taxon>
        <taxon>Pseudomonadati</taxon>
        <taxon>Pseudomonadota</taxon>
        <taxon>Alphaproteobacteria</taxon>
        <taxon>Hyphomicrobiales</taxon>
        <taxon>Stappiaceae</taxon>
        <taxon>Roseibium</taxon>
    </lineage>
</organism>